<protein>
    <submittedName>
        <fullName evidence="2">Uncharacterized protein</fullName>
    </submittedName>
</protein>
<evidence type="ECO:0000256" key="1">
    <source>
        <dbReference type="SAM" id="MobiDB-lite"/>
    </source>
</evidence>
<dbReference type="EMBL" id="CAAALY010254551">
    <property type="protein sequence ID" value="VEL37293.1"/>
    <property type="molecule type" value="Genomic_DNA"/>
</dbReference>
<gene>
    <name evidence="2" type="ORF">PXEA_LOCUS30733</name>
</gene>
<comment type="caution">
    <text evidence="2">The sequence shown here is derived from an EMBL/GenBank/DDBJ whole genome shotgun (WGS) entry which is preliminary data.</text>
</comment>
<feature type="region of interest" description="Disordered" evidence="1">
    <location>
        <begin position="73"/>
        <end position="100"/>
    </location>
</feature>
<proteinExistence type="predicted"/>
<name>A0A448XIA7_9PLAT</name>
<keyword evidence="3" id="KW-1185">Reference proteome</keyword>
<organism evidence="2 3">
    <name type="scientific">Protopolystoma xenopodis</name>
    <dbReference type="NCBI Taxonomy" id="117903"/>
    <lineage>
        <taxon>Eukaryota</taxon>
        <taxon>Metazoa</taxon>
        <taxon>Spiralia</taxon>
        <taxon>Lophotrochozoa</taxon>
        <taxon>Platyhelminthes</taxon>
        <taxon>Monogenea</taxon>
        <taxon>Polyopisthocotylea</taxon>
        <taxon>Polystomatidea</taxon>
        <taxon>Polystomatidae</taxon>
        <taxon>Protopolystoma</taxon>
    </lineage>
</organism>
<reference evidence="2" key="1">
    <citation type="submission" date="2018-11" db="EMBL/GenBank/DDBJ databases">
        <authorList>
            <consortium name="Pathogen Informatics"/>
        </authorList>
    </citation>
    <scope>NUCLEOTIDE SEQUENCE</scope>
</reference>
<accession>A0A448XIA7</accession>
<sequence length="100" mass="10401">MPLGGATRGGQEGPVFSGLVSGVPQTSSLSRLLSIQSVALSPHPQAGPAQPRPAWSGPACWYDVHPVRSHFRRVRATPEASAPPPSPRCPGLSHEGFGLT</sequence>
<dbReference type="Proteomes" id="UP000784294">
    <property type="component" value="Unassembled WGS sequence"/>
</dbReference>
<dbReference type="AlphaFoldDB" id="A0A448XIA7"/>
<evidence type="ECO:0000313" key="2">
    <source>
        <dbReference type="EMBL" id="VEL37293.1"/>
    </source>
</evidence>
<evidence type="ECO:0000313" key="3">
    <source>
        <dbReference type="Proteomes" id="UP000784294"/>
    </source>
</evidence>